<reference evidence="2" key="1">
    <citation type="journal article" date="2023" name="Mol. Phylogenet. Evol.">
        <title>Genome-scale phylogeny and comparative genomics of the fungal order Sordariales.</title>
        <authorList>
            <person name="Hensen N."/>
            <person name="Bonometti L."/>
            <person name="Westerberg I."/>
            <person name="Brannstrom I.O."/>
            <person name="Guillou S."/>
            <person name="Cros-Aarteil S."/>
            <person name="Calhoun S."/>
            <person name="Haridas S."/>
            <person name="Kuo A."/>
            <person name="Mondo S."/>
            <person name="Pangilinan J."/>
            <person name="Riley R."/>
            <person name="LaButti K."/>
            <person name="Andreopoulos B."/>
            <person name="Lipzen A."/>
            <person name="Chen C."/>
            <person name="Yan M."/>
            <person name="Daum C."/>
            <person name="Ng V."/>
            <person name="Clum A."/>
            <person name="Steindorff A."/>
            <person name="Ohm R.A."/>
            <person name="Martin F."/>
            <person name="Silar P."/>
            <person name="Natvig D.O."/>
            <person name="Lalanne C."/>
            <person name="Gautier V."/>
            <person name="Ament-Velasquez S.L."/>
            <person name="Kruys A."/>
            <person name="Hutchinson M.I."/>
            <person name="Powell A.J."/>
            <person name="Barry K."/>
            <person name="Miller A.N."/>
            <person name="Grigoriev I.V."/>
            <person name="Debuchy R."/>
            <person name="Gladieux P."/>
            <person name="Hiltunen Thoren M."/>
            <person name="Johannesson H."/>
        </authorList>
    </citation>
    <scope>NUCLEOTIDE SEQUENCE</scope>
    <source>
        <strain evidence="2">CBS 990.96</strain>
    </source>
</reference>
<dbReference type="Proteomes" id="UP001301958">
    <property type="component" value="Unassembled WGS sequence"/>
</dbReference>
<dbReference type="SUPFAM" id="SSF55811">
    <property type="entry name" value="Nudix"/>
    <property type="match status" value="1"/>
</dbReference>
<dbReference type="CDD" id="cd02883">
    <property type="entry name" value="NUDIX_Hydrolase"/>
    <property type="match status" value="1"/>
</dbReference>
<dbReference type="EMBL" id="MU865406">
    <property type="protein sequence ID" value="KAK4224024.1"/>
    <property type="molecule type" value="Genomic_DNA"/>
</dbReference>
<sequence length="181" mass="20532">MASPAYTFSPVLQEFEIPVADYLKSHTSLTGGLVVSALIFHHFDDGSRRILLIQRAATDGFPLKWEIPGGAAEITDKSVFDGVCREVLEETGLKVTKILRKADTKDEWEGRRGGRWRKITFVVEVEGSEDRKKTPKVKLSPEEHQDFGWVTLEEIENTRFEDGTEIEFAYEKQRGTILGLF</sequence>
<dbReference type="PANTHER" id="PTHR43736">
    <property type="entry name" value="ADP-RIBOSE PYROPHOSPHATASE"/>
    <property type="match status" value="1"/>
</dbReference>
<keyword evidence="3" id="KW-1185">Reference proteome</keyword>
<keyword evidence="2" id="KW-0378">Hydrolase</keyword>
<evidence type="ECO:0000313" key="2">
    <source>
        <dbReference type="EMBL" id="KAK4224024.1"/>
    </source>
</evidence>
<reference evidence="2" key="2">
    <citation type="submission" date="2023-05" db="EMBL/GenBank/DDBJ databases">
        <authorList>
            <consortium name="Lawrence Berkeley National Laboratory"/>
            <person name="Steindorff A."/>
            <person name="Hensen N."/>
            <person name="Bonometti L."/>
            <person name="Westerberg I."/>
            <person name="Brannstrom I.O."/>
            <person name="Guillou S."/>
            <person name="Cros-Aarteil S."/>
            <person name="Calhoun S."/>
            <person name="Haridas S."/>
            <person name="Kuo A."/>
            <person name="Mondo S."/>
            <person name="Pangilinan J."/>
            <person name="Riley R."/>
            <person name="Labutti K."/>
            <person name="Andreopoulos B."/>
            <person name="Lipzen A."/>
            <person name="Chen C."/>
            <person name="Yanf M."/>
            <person name="Daum C."/>
            <person name="Ng V."/>
            <person name="Clum A."/>
            <person name="Ohm R."/>
            <person name="Martin F."/>
            <person name="Silar P."/>
            <person name="Natvig D."/>
            <person name="Lalanne C."/>
            <person name="Gautier V."/>
            <person name="Ament-Velasquez S.L."/>
            <person name="Kruys A."/>
            <person name="Hutchinson M.I."/>
            <person name="Powell A.J."/>
            <person name="Barry K."/>
            <person name="Miller A.N."/>
            <person name="Grigoriev I.V."/>
            <person name="Debuchy R."/>
            <person name="Gladieux P."/>
            <person name="Thoren M.H."/>
            <person name="Johannesson H."/>
        </authorList>
    </citation>
    <scope>NUCLEOTIDE SEQUENCE</scope>
    <source>
        <strain evidence="2">CBS 990.96</strain>
    </source>
</reference>
<dbReference type="GO" id="GO:0016787">
    <property type="term" value="F:hydrolase activity"/>
    <property type="evidence" value="ECO:0007669"/>
    <property type="project" value="UniProtKB-KW"/>
</dbReference>
<name>A0AAN7BIS0_9PEZI</name>
<protein>
    <submittedName>
        <fullName evidence="2">NUDIX hydrolase domain-like protein</fullName>
    </submittedName>
</protein>
<dbReference type="PANTHER" id="PTHR43736:SF1">
    <property type="entry name" value="DIHYDRONEOPTERIN TRIPHOSPHATE DIPHOSPHATASE"/>
    <property type="match status" value="1"/>
</dbReference>
<dbReference type="Gene3D" id="3.90.79.10">
    <property type="entry name" value="Nucleoside Triphosphate Pyrophosphohydrolase"/>
    <property type="match status" value="1"/>
</dbReference>
<dbReference type="Pfam" id="PF00293">
    <property type="entry name" value="NUDIX"/>
    <property type="match status" value="1"/>
</dbReference>
<comment type="caution">
    <text evidence="2">The sequence shown here is derived from an EMBL/GenBank/DDBJ whole genome shotgun (WGS) entry which is preliminary data.</text>
</comment>
<organism evidence="2 3">
    <name type="scientific">Podospora fimiseda</name>
    <dbReference type="NCBI Taxonomy" id="252190"/>
    <lineage>
        <taxon>Eukaryota</taxon>
        <taxon>Fungi</taxon>
        <taxon>Dikarya</taxon>
        <taxon>Ascomycota</taxon>
        <taxon>Pezizomycotina</taxon>
        <taxon>Sordariomycetes</taxon>
        <taxon>Sordariomycetidae</taxon>
        <taxon>Sordariales</taxon>
        <taxon>Podosporaceae</taxon>
        <taxon>Podospora</taxon>
    </lineage>
</organism>
<dbReference type="AlphaFoldDB" id="A0AAN7BIS0"/>
<evidence type="ECO:0000259" key="1">
    <source>
        <dbReference type="PROSITE" id="PS51462"/>
    </source>
</evidence>
<dbReference type="InterPro" id="IPR000086">
    <property type="entry name" value="NUDIX_hydrolase_dom"/>
</dbReference>
<gene>
    <name evidence="2" type="ORF">QBC38DRAFT_486393</name>
</gene>
<dbReference type="InterPro" id="IPR015797">
    <property type="entry name" value="NUDIX_hydrolase-like_dom_sf"/>
</dbReference>
<dbReference type="PROSITE" id="PS51462">
    <property type="entry name" value="NUDIX"/>
    <property type="match status" value="1"/>
</dbReference>
<accession>A0AAN7BIS0</accession>
<proteinExistence type="predicted"/>
<feature type="domain" description="Nudix hydrolase" evidence="1">
    <location>
        <begin position="30"/>
        <end position="173"/>
    </location>
</feature>
<evidence type="ECO:0000313" key="3">
    <source>
        <dbReference type="Proteomes" id="UP001301958"/>
    </source>
</evidence>